<keyword evidence="4" id="KW-1185">Reference proteome</keyword>
<organism evidence="3 4">
    <name type="scientific">Aspergillus carbonarius (strain ITEM 5010)</name>
    <dbReference type="NCBI Taxonomy" id="602072"/>
    <lineage>
        <taxon>Eukaryota</taxon>
        <taxon>Fungi</taxon>
        <taxon>Dikarya</taxon>
        <taxon>Ascomycota</taxon>
        <taxon>Pezizomycotina</taxon>
        <taxon>Eurotiomycetes</taxon>
        <taxon>Eurotiomycetidae</taxon>
        <taxon>Eurotiales</taxon>
        <taxon>Aspergillaceae</taxon>
        <taxon>Aspergillus</taxon>
        <taxon>Aspergillus subgen. Circumdati</taxon>
    </lineage>
</organism>
<dbReference type="STRING" id="602072.A0A1R3RN64"/>
<evidence type="ECO:0000313" key="4">
    <source>
        <dbReference type="Proteomes" id="UP000188318"/>
    </source>
</evidence>
<dbReference type="OrthoDB" id="3944408at2759"/>
<feature type="region of interest" description="Disordered" evidence="1">
    <location>
        <begin position="23"/>
        <end position="45"/>
    </location>
</feature>
<dbReference type="Proteomes" id="UP000188318">
    <property type="component" value="Unassembled WGS sequence"/>
</dbReference>
<gene>
    <name evidence="3" type="ORF">ASPCADRAFT_506697</name>
</gene>
<sequence length="306" mass="33290">MYAPSNSVYSMYSTPDLSALHMTSPTASPLAQTPPTTPRRSRAMPIDGPTVKFLYTIIKQLDLKSIDWALVATDLGISNGHAARMRYSRFRQQMEGILPTPRPSRAKKVPKRATKASPAKAGVKRESASPQPDSPLPRSPTKQEPGYPPYGSTSHIKTEAHTQTTPSLGNIPLAAPSVTESTSHISMMPTVGNITIAAPPARDGMPYYPASFSPGEPALYSPLNMVTGVLGESYDPRLLHHTLNWEPYKSEPVTEVSTINKVVKEEHQQEVKAESQEEVREAVEGAIEEAVPEGAQQKLEAVIIDD</sequence>
<reference evidence="4" key="1">
    <citation type="journal article" date="2017" name="Genome Biol.">
        <title>Comparative genomics reveals high biological diversity and specific adaptations in the industrially and medically important fungal genus Aspergillus.</title>
        <authorList>
            <person name="de Vries R.P."/>
            <person name="Riley R."/>
            <person name="Wiebenga A."/>
            <person name="Aguilar-Osorio G."/>
            <person name="Amillis S."/>
            <person name="Uchima C.A."/>
            <person name="Anderluh G."/>
            <person name="Asadollahi M."/>
            <person name="Askin M."/>
            <person name="Barry K."/>
            <person name="Battaglia E."/>
            <person name="Bayram O."/>
            <person name="Benocci T."/>
            <person name="Braus-Stromeyer S.A."/>
            <person name="Caldana C."/>
            <person name="Canovas D."/>
            <person name="Cerqueira G.C."/>
            <person name="Chen F."/>
            <person name="Chen W."/>
            <person name="Choi C."/>
            <person name="Clum A."/>
            <person name="Dos Santos R.A."/>
            <person name="Damasio A.R."/>
            <person name="Diallinas G."/>
            <person name="Emri T."/>
            <person name="Fekete E."/>
            <person name="Flipphi M."/>
            <person name="Freyberg S."/>
            <person name="Gallo A."/>
            <person name="Gournas C."/>
            <person name="Habgood R."/>
            <person name="Hainaut M."/>
            <person name="Harispe M.L."/>
            <person name="Henrissat B."/>
            <person name="Hilden K.S."/>
            <person name="Hope R."/>
            <person name="Hossain A."/>
            <person name="Karabika E."/>
            <person name="Karaffa L."/>
            <person name="Karanyi Z."/>
            <person name="Krasevec N."/>
            <person name="Kuo A."/>
            <person name="Kusch H."/>
            <person name="LaButti K."/>
            <person name="Lagendijk E.L."/>
            <person name="Lapidus A."/>
            <person name="Levasseur A."/>
            <person name="Lindquist E."/>
            <person name="Lipzen A."/>
            <person name="Logrieco A.F."/>
            <person name="MacCabe A."/>
            <person name="Maekelae M.R."/>
            <person name="Malavazi I."/>
            <person name="Melin P."/>
            <person name="Meyer V."/>
            <person name="Mielnichuk N."/>
            <person name="Miskei M."/>
            <person name="Molnar A.P."/>
            <person name="Mule G."/>
            <person name="Ngan C.Y."/>
            <person name="Orejas M."/>
            <person name="Orosz E."/>
            <person name="Ouedraogo J.P."/>
            <person name="Overkamp K.M."/>
            <person name="Park H.-S."/>
            <person name="Perrone G."/>
            <person name="Piumi F."/>
            <person name="Punt P.J."/>
            <person name="Ram A.F."/>
            <person name="Ramon A."/>
            <person name="Rauscher S."/>
            <person name="Record E."/>
            <person name="Riano-Pachon D.M."/>
            <person name="Robert V."/>
            <person name="Roehrig J."/>
            <person name="Ruller R."/>
            <person name="Salamov A."/>
            <person name="Salih N.S."/>
            <person name="Samson R.A."/>
            <person name="Sandor E."/>
            <person name="Sanguinetti M."/>
            <person name="Schuetze T."/>
            <person name="Sepcic K."/>
            <person name="Shelest E."/>
            <person name="Sherlock G."/>
            <person name="Sophianopoulou V."/>
            <person name="Squina F.M."/>
            <person name="Sun H."/>
            <person name="Susca A."/>
            <person name="Todd R.B."/>
            <person name="Tsang A."/>
            <person name="Unkles S.E."/>
            <person name="van de Wiele N."/>
            <person name="van Rossen-Uffink D."/>
            <person name="Oliveira J.V."/>
            <person name="Vesth T.C."/>
            <person name="Visser J."/>
            <person name="Yu J.-H."/>
            <person name="Zhou M."/>
            <person name="Andersen M.R."/>
            <person name="Archer D.B."/>
            <person name="Baker S.E."/>
            <person name="Benoit I."/>
            <person name="Brakhage A.A."/>
            <person name="Braus G.H."/>
            <person name="Fischer R."/>
            <person name="Frisvad J.C."/>
            <person name="Goldman G.H."/>
            <person name="Houbraken J."/>
            <person name="Oakley B."/>
            <person name="Pocsi I."/>
            <person name="Scazzocchio C."/>
            <person name="Seiboth B."/>
            <person name="vanKuyk P.A."/>
            <person name="Wortman J."/>
            <person name="Dyer P.S."/>
            <person name="Grigoriev I.V."/>
        </authorList>
    </citation>
    <scope>NUCLEOTIDE SEQUENCE [LARGE SCALE GENOMIC DNA]</scope>
    <source>
        <strain evidence="4">ITEM 5010</strain>
    </source>
</reference>
<evidence type="ECO:0000259" key="2">
    <source>
        <dbReference type="Pfam" id="PF22980"/>
    </source>
</evidence>
<feature type="domain" description="Myb-like DNA-binding" evidence="2">
    <location>
        <begin position="50"/>
        <end position="95"/>
    </location>
</feature>
<feature type="compositionally biased region" description="Polar residues" evidence="1">
    <location>
        <begin position="23"/>
        <end position="34"/>
    </location>
</feature>
<accession>A0A1R3RN64</accession>
<name>A0A1R3RN64_ASPC5</name>
<feature type="compositionally biased region" description="Basic residues" evidence="1">
    <location>
        <begin position="104"/>
        <end position="114"/>
    </location>
</feature>
<dbReference type="VEuPathDB" id="FungiDB:ASPCADRAFT_506697"/>
<dbReference type="Pfam" id="PF22980">
    <property type="entry name" value="Myb_DNA-bind_8"/>
    <property type="match status" value="1"/>
</dbReference>
<dbReference type="EMBL" id="KV907499">
    <property type="protein sequence ID" value="OOF95889.1"/>
    <property type="molecule type" value="Genomic_DNA"/>
</dbReference>
<evidence type="ECO:0000313" key="3">
    <source>
        <dbReference type="EMBL" id="OOF95889.1"/>
    </source>
</evidence>
<feature type="region of interest" description="Disordered" evidence="1">
    <location>
        <begin position="94"/>
        <end position="155"/>
    </location>
</feature>
<proteinExistence type="predicted"/>
<dbReference type="OMA" id="KFLYTIM"/>
<protein>
    <recommendedName>
        <fullName evidence="2">Myb-like DNA-binding domain-containing protein</fullName>
    </recommendedName>
</protein>
<evidence type="ECO:0000256" key="1">
    <source>
        <dbReference type="SAM" id="MobiDB-lite"/>
    </source>
</evidence>
<dbReference type="AlphaFoldDB" id="A0A1R3RN64"/>
<dbReference type="InterPro" id="IPR054505">
    <property type="entry name" value="Myb_DNA-bind_8"/>
</dbReference>